<dbReference type="SUPFAM" id="SSF57845">
    <property type="entry name" value="B-box zinc-binding domain"/>
    <property type="match status" value="1"/>
</dbReference>
<keyword evidence="1" id="KW-0863">Zinc-finger</keyword>
<dbReference type="PROSITE" id="PS50119">
    <property type="entry name" value="ZF_BBOX"/>
    <property type="match status" value="1"/>
</dbReference>
<protein>
    <recommendedName>
        <fullName evidence="2">B box-type domain-containing protein</fullName>
    </recommendedName>
</protein>
<evidence type="ECO:0000313" key="4">
    <source>
        <dbReference type="Proteomes" id="UP000596742"/>
    </source>
</evidence>
<proteinExistence type="predicted"/>
<feature type="domain" description="B box-type" evidence="2">
    <location>
        <begin position="13"/>
        <end position="53"/>
    </location>
</feature>
<dbReference type="EMBL" id="UYJE01002245">
    <property type="protein sequence ID" value="VDI09008.1"/>
    <property type="molecule type" value="Genomic_DNA"/>
</dbReference>
<accession>A0A8B6CS22</accession>
<dbReference type="Gene3D" id="3.30.160.60">
    <property type="entry name" value="Classic Zinc Finger"/>
    <property type="match status" value="1"/>
</dbReference>
<gene>
    <name evidence="3" type="ORF">MGAL_10B034672</name>
</gene>
<dbReference type="OrthoDB" id="6094317at2759"/>
<evidence type="ECO:0000256" key="1">
    <source>
        <dbReference type="PROSITE-ProRule" id="PRU00024"/>
    </source>
</evidence>
<evidence type="ECO:0000259" key="2">
    <source>
        <dbReference type="PROSITE" id="PS50119"/>
    </source>
</evidence>
<comment type="caution">
    <text evidence="3">The sequence shown here is derived from an EMBL/GenBank/DDBJ whole genome shotgun (WGS) entry which is preliminary data.</text>
</comment>
<name>A0A8B6CS22_MYTGA</name>
<dbReference type="Proteomes" id="UP000596742">
    <property type="component" value="Unassembled WGS sequence"/>
</dbReference>
<dbReference type="AlphaFoldDB" id="A0A8B6CS22"/>
<dbReference type="InterPro" id="IPR000315">
    <property type="entry name" value="Znf_B-box"/>
</dbReference>
<keyword evidence="4" id="KW-1185">Reference proteome</keyword>
<reference evidence="3" key="1">
    <citation type="submission" date="2018-11" db="EMBL/GenBank/DDBJ databases">
        <authorList>
            <person name="Alioto T."/>
            <person name="Alioto T."/>
        </authorList>
    </citation>
    <scope>NUCLEOTIDE SEQUENCE</scope>
</reference>
<evidence type="ECO:0000313" key="3">
    <source>
        <dbReference type="EMBL" id="VDI09008.1"/>
    </source>
</evidence>
<organism evidence="3 4">
    <name type="scientific">Mytilus galloprovincialis</name>
    <name type="common">Mediterranean mussel</name>
    <dbReference type="NCBI Taxonomy" id="29158"/>
    <lineage>
        <taxon>Eukaryota</taxon>
        <taxon>Metazoa</taxon>
        <taxon>Spiralia</taxon>
        <taxon>Lophotrochozoa</taxon>
        <taxon>Mollusca</taxon>
        <taxon>Bivalvia</taxon>
        <taxon>Autobranchia</taxon>
        <taxon>Pteriomorphia</taxon>
        <taxon>Mytilida</taxon>
        <taxon>Mytiloidea</taxon>
        <taxon>Mytilidae</taxon>
        <taxon>Mytilinae</taxon>
        <taxon>Mytilus</taxon>
    </lineage>
</organism>
<dbReference type="GO" id="GO:0008270">
    <property type="term" value="F:zinc ion binding"/>
    <property type="evidence" value="ECO:0007669"/>
    <property type="project" value="UniProtKB-KW"/>
</dbReference>
<dbReference type="Pfam" id="PF00643">
    <property type="entry name" value="zf-B_box"/>
    <property type="match status" value="1"/>
</dbReference>
<keyword evidence="1" id="KW-0479">Metal-binding</keyword>
<keyword evidence="1" id="KW-0862">Zinc</keyword>
<sequence length="194" mass="22340">MSGSQCAIFKRSTEHVFCSSHKIETTFLCTDCRQFVCDRCVESLHAKHNFKSIPRTNNVVHFNEMLNNQIQVYTEVWQVELKEQLNAIDHHAAKLVETINKLRDSYKEAVLKNNTKNKSILKEIVDESDNNIPSTLSLIQTTFTPSKIDILGIKREFGELCSNEINVSLQPGYSWPSLYKVKEQGYVYRGMSFD</sequence>